<dbReference type="RefSeq" id="XP_023628545.1">
    <property type="nucleotide sequence ID" value="XM_023772777.1"/>
</dbReference>
<dbReference type="GeneID" id="35602636"/>
<dbReference type="Proteomes" id="UP000225277">
    <property type="component" value="Unassembled WGS sequence"/>
</dbReference>
<reference evidence="2 3" key="1">
    <citation type="submission" date="2016-03" db="EMBL/GenBank/DDBJ databases">
        <authorList>
            <person name="Ploux O."/>
        </authorList>
    </citation>
    <scope>NUCLEOTIDE SEQUENCE [LARGE SCALE GENOMIC DNA]</scope>
    <source>
        <strain evidence="2 3">URUG2</strain>
    </source>
</reference>
<gene>
    <name evidence="2" type="ORF">RCC_07521</name>
</gene>
<name>A0A2D3VD07_9PEZI</name>
<dbReference type="EMBL" id="FJUY01000011">
    <property type="protein sequence ID" value="CZT21656.1"/>
    <property type="molecule type" value="Genomic_DNA"/>
</dbReference>
<feature type="signal peptide" evidence="1">
    <location>
        <begin position="1"/>
        <end position="19"/>
    </location>
</feature>
<organism evidence="2 3">
    <name type="scientific">Ramularia collo-cygni</name>
    <dbReference type="NCBI Taxonomy" id="112498"/>
    <lineage>
        <taxon>Eukaryota</taxon>
        <taxon>Fungi</taxon>
        <taxon>Dikarya</taxon>
        <taxon>Ascomycota</taxon>
        <taxon>Pezizomycotina</taxon>
        <taxon>Dothideomycetes</taxon>
        <taxon>Dothideomycetidae</taxon>
        <taxon>Mycosphaerellales</taxon>
        <taxon>Mycosphaerellaceae</taxon>
        <taxon>Ramularia</taxon>
    </lineage>
</organism>
<keyword evidence="3" id="KW-1185">Reference proteome</keyword>
<dbReference type="OrthoDB" id="3632142at2759"/>
<evidence type="ECO:0000313" key="3">
    <source>
        <dbReference type="Proteomes" id="UP000225277"/>
    </source>
</evidence>
<protein>
    <submittedName>
        <fullName evidence="2">Uncharacterized protein</fullName>
    </submittedName>
</protein>
<evidence type="ECO:0000313" key="2">
    <source>
        <dbReference type="EMBL" id="CZT21656.1"/>
    </source>
</evidence>
<proteinExistence type="predicted"/>
<sequence>MKLLLLYVLASHAATAVLAVACSAEHRINVMRYITAAFNENNLLLSAAAIQGMPLQDDAPAFVSVNGVPAVQFGFDAASTKDFAQVVRQAFSNVVSEYTDFDNGTTLMEADVTLGVLGAIDFPISAQVPVPAQFNLTSCMLKELRANVRVPSKIGGNPLDTPTLEFIPGLDKLPGAREVLKALLASDDEDLVA</sequence>
<dbReference type="PROSITE" id="PS51257">
    <property type="entry name" value="PROKAR_LIPOPROTEIN"/>
    <property type="match status" value="1"/>
</dbReference>
<feature type="chain" id="PRO_5013911333" evidence="1">
    <location>
        <begin position="20"/>
        <end position="193"/>
    </location>
</feature>
<dbReference type="AlphaFoldDB" id="A0A2D3VD07"/>
<accession>A0A2D3VD07</accession>
<evidence type="ECO:0000256" key="1">
    <source>
        <dbReference type="SAM" id="SignalP"/>
    </source>
</evidence>
<keyword evidence="1" id="KW-0732">Signal</keyword>